<accession>A0A0L8VB08</accession>
<gene>
    <name evidence="1" type="ORF">NC99_15320</name>
</gene>
<keyword evidence="2" id="KW-1185">Reference proteome</keyword>
<proteinExistence type="predicted"/>
<comment type="caution">
    <text evidence="1">The sequence shown here is derived from an EMBL/GenBank/DDBJ whole genome shotgun (WGS) entry which is preliminary data.</text>
</comment>
<dbReference type="AlphaFoldDB" id="A0A0L8VB08"/>
<dbReference type="EMBL" id="LGIA01000084">
    <property type="protein sequence ID" value="KOH45640.1"/>
    <property type="molecule type" value="Genomic_DNA"/>
</dbReference>
<name>A0A0L8VB08_9BACT</name>
<evidence type="ECO:0000313" key="2">
    <source>
        <dbReference type="Proteomes" id="UP000036958"/>
    </source>
</evidence>
<reference evidence="2" key="1">
    <citation type="submission" date="2015-07" db="EMBL/GenBank/DDBJ databases">
        <title>Genome sequencing of Sunxiuqinia dokdonensis strain SK.</title>
        <authorList>
            <person name="Ahn S."/>
            <person name="Kim B.-C."/>
        </authorList>
    </citation>
    <scope>NUCLEOTIDE SEQUENCE [LARGE SCALE GENOMIC DNA]</scope>
    <source>
        <strain evidence="2">SK</strain>
    </source>
</reference>
<sequence length="295" mass="34914">MRYTTISLIVLAVIFVTGCGAPKVTTSYQSLAEQAVAEGNFEAATENWRLFFKQQLLNENEVAPEHYAQAGKMAFRANQPDLALEWFQQAEYGNYADAGMYLDLADIYKEKGDLRKELEALEFYRRNYQDETDLEGVNSRLFQIYIQVKDDERAVEIWPQMRLEDRKKEDNLSRYFTIQRQLDNQSVSDSIAEELLEVNPKHVPALEWLGMKYYNQAEERYQREMKKYEANHTRVQHIKLTQELKTVTADFRKALDYFKPLWEIDQNARYAAYLVNIYSRFEDPDTANYYRKFLD</sequence>
<dbReference type="STRING" id="1409788.NC99_15320"/>
<protein>
    <recommendedName>
        <fullName evidence="3">Tetratricopeptide repeat protein</fullName>
    </recommendedName>
</protein>
<dbReference type="InterPro" id="IPR011990">
    <property type="entry name" value="TPR-like_helical_dom_sf"/>
</dbReference>
<evidence type="ECO:0008006" key="3">
    <source>
        <dbReference type="Google" id="ProtNLM"/>
    </source>
</evidence>
<dbReference type="Gene3D" id="1.25.40.10">
    <property type="entry name" value="Tetratricopeptide repeat domain"/>
    <property type="match status" value="1"/>
</dbReference>
<dbReference type="SUPFAM" id="SSF48452">
    <property type="entry name" value="TPR-like"/>
    <property type="match status" value="1"/>
</dbReference>
<dbReference type="PROSITE" id="PS51257">
    <property type="entry name" value="PROKAR_LIPOPROTEIN"/>
    <property type="match status" value="1"/>
</dbReference>
<dbReference type="OrthoDB" id="1118823at2"/>
<dbReference type="Proteomes" id="UP000036958">
    <property type="component" value="Unassembled WGS sequence"/>
</dbReference>
<evidence type="ECO:0000313" key="1">
    <source>
        <dbReference type="EMBL" id="KOH45640.1"/>
    </source>
</evidence>
<dbReference type="RefSeq" id="WP_053181398.1">
    <property type="nucleotide sequence ID" value="NZ_LGIA01000084.1"/>
</dbReference>
<organism evidence="1 2">
    <name type="scientific">Sunxiuqinia dokdonensis</name>
    <dbReference type="NCBI Taxonomy" id="1409788"/>
    <lineage>
        <taxon>Bacteria</taxon>
        <taxon>Pseudomonadati</taxon>
        <taxon>Bacteroidota</taxon>
        <taxon>Bacteroidia</taxon>
        <taxon>Marinilabiliales</taxon>
        <taxon>Prolixibacteraceae</taxon>
        <taxon>Sunxiuqinia</taxon>
    </lineage>
</organism>